<feature type="domain" description="HTH tetR-type" evidence="5">
    <location>
        <begin position="16"/>
        <end position="76"/>
    </location>
</feature>
<gene>
    <name evidence="6" type="ORF">H4W34_006436</name>
</gene>
<dbReference type="PRINTS" id="PR00455">
    <property type="entry name" value="HTHTETR"/>
</dbReference>
<dbReference type="InterPro" id="IPR036271">
    <property type="entry name" value="Tet_transcr_reg_TetR-rel_C_sf"/>
</dbReference>
<name>A0ABR9K186_9ACTN</name>
<dbReference type="Pfam" id="PF13305">
    <property type="entry name" value="TetR_C_33"/>
    <property type="match status" value="1"/>
</dbReference>
<evidence type="ECO:0000256" key="1">
    <source>
        <dbReference type="ARBA" id="ARBA00023015"/>
    </source>
</evidence>
<dbReference type="Pfam" id="PF00440">
    <property type="entry name" value="TetR_N"/>
    <property type="match status" value="1"/>
</dbReference>
<comment type="caution">
    <text evidence="6">The sequence shown here is derived from an EMBL/GenBank/DDBJ whole genome shotgun (WGS) entry which is preliminary data.</text>
</comment>
<accession>A0ABR9K186</accession>
<dbReference type="Gene3D" id="1.10.357.10">
    <property type="entry name" value="Tetracycline Repressor, domain 2"/>
    <property type="match status" value="1"/>
</dbReference>
<evidence type="ECO:0000313" key="6">
    <source>
        <dbReference type="EMBL" id="MBE1536603.1"/>
    </source>
</evidence>
<dbReference type="EMBL" id="JADBDZ010000001">
    <property type="protein sequence ID" value="MBE1536603.1"/>
    <property type="molecule type" value="Genomic_DNA"/>
</dbReference>
<evidence type="ECO:0000256" key="3">
    <source>
        <dbReference type="ARBA" id="ARBA00023163"/>
    </source>
</evidence>
<dbReference type="PANTHER" id="PTHR30055:SF234">
    <property type="entry name" value="HTH-TYPE TRANSCRIPTIONAL REGULATOR BETI"/>
    <property type="match status" value="1"/>
</dbReference>
<dbReference type="SUPFAM" id="SSF48498">
    <property type="entry name" value="Tetracyclin repressor-like, C-terminal domain"/>
    <property type="match status" value="1"/>
</dbReference>
<reference evidence="6 7" key="1">
    <citation type="submission" date="2020-10" db="EMBL/GenBank/DDBJ databases">
        <title>Sequencing the genomes of 1000 actinobacteria strains.</title>
        <authorList>
            <person name="Klenk H.-P."/>
        </authorList>
    </citation>
    <scope>NUCLEOTIDE SEQUENCE [LARGE SCALE GENOMIC DNA]</scope>
    <source>
        <strain evidence="6 7">DSM 46744</strain>
    </source>
</reference>
<dbReference type="PROSITE" id="PS50977">
    <property type="entry name" value="HTH_TETR_2"/>
    <property type="match status" value="1"/>
</dbReference>
<sequence length="217" mass="23061">MPERSGKPTRDTYRHGNLHHALLEAGTELARAGGPDAIALREVTRRAGVAPNAAYRHFPNRDALVQAVSLQAMAELARAMEEDLAALGPADDPARAARARFRAVGTGYLRFARAEPGLFRAAFYVPDDMALAQAAASAGQGGLTPFQLLGIALDDLVACGLMPSERRPGAEFLVWSCVHGLAVLLIDGPLRGLPDEFAAPAVHDLIDLIEKGLRPDA</sequence>
<dbReference type="InterPro" id="IPR001647">
    <property type="entry name" value="HTH_TetR"/>
</dbReference>
<dbReference type="InterPro" id="IPR009057">
    <property type="entry name" value="Homeodomain-like_sf"/>
</dbReference>
<dbReference type="InterPro" id="IPR050109">
    <property type="entry name" value="HTH-type_TetR-like_transc_reg"/>
</dbReference>
<dbReference type="Proteomes" id="UP000627838">
    <property type="component" value="Unassembled WGS sequence"/>
</dbReference>
<dbReference type="RefSeq" id="WP_192762615.1">
    <property type="nucleotide sequence ID" value="NZ_JADBDZ010000001.1"/>
</dbReference>
<dbReference type="PANTHER" id="PTHR30055">
    <property type="entry name" value="HTH-TYPE TRANSCRIPTIONAL REGULATOR RUTR"/>
    <property type="match status" value="1"/>
</dbReference>
<keyword evidence="3" id="KW-0804">Transcription</keyword>
<organism evidence="6 7">
    <name type="scientific">Actinomadura algeriensis</name>
    <dbReference type="NCBI Taxonomy" id="1679523"/>
    <lineage>
        <taxon>Bacteria</taxon>
        <taxon>Bacillati</taxon>
        <taxon>Actinomycetota</taxon>
        <taxon>Actinomycetes</taxon>
        <taxon>Streptosporangiales</taxon>
        <taxon>Thermomonosporaceae</taxon>
        <taxon>Actinomadura</taxon>
    </lineage>
</organism>
<evidence type="ECO:0000313" key="7">
    <source>
        <dbReference type="Proteomes" id="UP000627838"/>
    </source>
</evidence>
<keyword evidence="1" id="KW-0805">Transcription regulation</keyword>
<keyword evidence="2 4" id="KW-0238">DNA-binding</keyword>
<feature type="DNA-binding region" description="H-T-H motif" evidence="4">
    <location>
        <begin position="39"/>
        <end position="58"/>
    </location>
</feature>
<evidence type="ECO:0000259" key="5">
    <source>
        <dbReference type="PROSITE" id="PS50977"/>
    </source>
</evidence>
<evidence type="ECO:0000256" key="2">
    <source>
        <dbReference type="ARBA" id="ARBA00023125"/>
    </source>
</evidence>
<keyword evidence="7" id="KW-1185">Reference proteome</keyword>
<protein>
    <submittedName>
        <fullName evidence="6">AcrR family transcriptional regulator</fullName>
    </submittedName>
</protein>
<dbReference type="SUPFAM" id="SSF46689">
    <property type="entry name" value="Homeodomain-like"/>
    <property type="match status" value="1"/>
</dbReference>
<evidence type="ECO:0000256" key="4">
    <source>
        <dbReference type="PROSITE-ProRule" id="PRU00335"/>
    </source>
</evidence>
<proteinExistence type="predicted"/>
<dbReference type="InterPro" id="IPR025996">
    <property type="entry name" value="MT1864/Rv1816-like_C"/>
</dbReference>